<proteinExistence type="predicted"/>
<gene>
    <name evidence="1" type="ORF">K8I29_09855</name>
</gene>
<dbReference type="AlphaFoldDB" id="A0A953LX11"/>
<dbReference type="EMBL" id="JAIOIV010000076">
    <property type="protein sequence ID" value="MBZ0156496.1"/>
    <property type="molecule type" value="Genomic_DNA"/>
</dbReference>
<name>A0A953LX11_9BACT</name>
<evidence type="ECO:0000313" key="2">
    <source>
        <dbReference type="Proteomes" id="UP000705867"/>
    </source>
</evidence>
<sequence>MEKAVQPFEFRQYSSILKSTGKKAGTLEQLRDHISTIKDESLFHHVYQYFLKGHILEYTNDFAQWTGVTLEERALSEQLSNIDPYAFKNISELRTALVAVIDVYLERFPEPREVLPGDEFFFNQTVTFIYPAGITARNLAEFLIGVKYIDASSLYYHFYEARVRLGGETDDFSRWFESALGKRELAERMRSFDLFMHTIEGIRERIIALIEEEVRRDMYGGQVEGIMS</sequence>
<reference evidence="1" key="2">
    <citation type="submission" date="2021-08" db="EMBL/GenBank/DDBJ databases">
        <authorList>
            <person name="Dalcin Martins P."/>
        </authorList>
    </citation>
    <scope>NUCLEOTIDE SEQUENCE</scope>
    <source>
        <strain evidence="1">MAG_39</strain>
    </source>
</reference>
<reference evidence="1" key="1">
    <citation type="journal article" date="2021" name="bioRxiv">
        <title>Unraveling nitrogen, sulfur and carbon metabolic pathways and microbial community transcriptional responses to substrate deprivation and toxicity stresses in a bioreactor mimicking anoxic brackish coastal sediment conditions.</title>
        <authorList>
            <person name="Martins P.D."/>
            <person name="Echeveste M.J."/>
            <person name="Arshad A."/>
            <person name="Kurth J."/>
            <person name="Ouboter H."/>
            <person name="Jetten M.S.M."/>
            <person name="Welte C.U."/>
        </authorList>
    </citation>
    <scope>NUCLEOTIDE SEQUENCE</scope>
    <source>
        <strain evidence="1">MAG_39</strain>
    </source>
</reference>
<dbReference type="InterPro" id="IPR044036">
    <property type="entry name" value="DUF5752"/>
</dbReference>
<organism evidence="1 2">
    <name type="scientific">Candidatus Nitrobium versatile</name>
    <dbReference type="NCBI Taxonomy" id="2884831"/>
    <lineage>
        <taxon>Bacteria</taxon>
        <taxon>Pseudomonadati</taxon>
        <taxon>Nitrospirota</taxon>
        <taxon>Nitrospiria</taxon>
        <taxon>Nitrospirales</taxon>
        <taxon>Nitrospiraceae</taxon>
        <taxon>Candidatus Nitrobium</taxon>
    </lineage>
</organism>
<protein>
    <submittedName>
        <fullName evidence="1">DUF5752 family protein</fullName>
    </submittedName>
</protein>
<dbReference type="Proteomes" id="UP000705867">
    <property type="component" value="Unassembled WGS sequence"/>
</dbReference>
<dbReference type="Pfam" id="PF19027">
    <property type="entry name" value="DUF5752"/>
    <property type="match status" value="1"/>
</dbReference>
<accession>A0A953LX11</accession>
<comment type="caution">
    <text evidence="1">The sequence shown here is derived from an EMBL/GenBank/DDBJ whole genome shotgun (WGS) entry which is preliminary data.</text>
</comment>
<evidence type="ECO:0000313" key="1">
    <source>
        <dbReference type="EMBL" id="MBZ0156496.1"/>
    </source>
</evidence>